<dbReference type="PANTHER" id="PTHR34700:SF4">
    <property type="entry name" value="PHAGE-LIKE ELEMENT PBSX PROTEIN XKDP"/>
    <property type="match status" value="1"/>
</dbReference>
<comment type="caution">
    <text evidence="3">The sequence shown here is derived from an EMBL/GenBank/DDBJ whole genome shotgun (WGS) entry which is preliminary data.</text>
</comment>
<reference evidence="3 4" key="1">
    <citation type="submission" date="2019-09" db="EMBL/GenBank/DDBJ databases">
        <title>YIM 132180 draft genome.</title>
        <authorList>
            <person name="Zhang K."/>
        </authorList>
    </citation>
    <scope>NUCLEOTIDE SEQUENCE [LARGE SCALE GENOMIC DNA]</scope>
    <source>
        <strain evidence="3 4">YIM 132180</strain>
    </source>
</reference>
<feature type="compositionally biased region" description="Low complexity" evidence="1">
    <location>
        <begin position="111"/>
        <end position="132"/>
    </location>
</feature>
<evidence type="ECO:0000259" key="2">
    <source>
        <dbReference type="PROSITE" id="PS51782"/>
    </source>
</evidence>
<feature type="region of interest" description="Disordered" evidence="1">
    <location>
        <begin position="45"/>
        <end position="133"/>
    </location>
</feature>
<accession>A0A7V7PQM6</accession>
<dbReference type="Gene3D" id="3.10.350.10">
    <property type="entry name" value="LysM domain"/>
    <property type="match status" value="1"/>
</dbReference>
<dbReference type="AlphaFoldDB" id="A0A7V7PQM6"/>
<dbReference type="InterPro" id="IPR052196">
    <property type="entry name" value="Bact_Kbp"/>
</dbReference>
<dbReference type="Proteomes" id="UP000432089">
    <property type="component" value="Unassembled WGS sequence"/>
</dbReference>
<protein>
    <submittedName>
        <fullName evidence="3">LysM peptidoglycan-binding domain-containing protein</fullName>
    </submittedName>
</protein>
<dbReference type="PANTHER" id="PTHR34700">
    <property type="entry name" value="POTASSIUM BINDING PROTEIN KBP"/>
    <property type="match status" value="1"/>
</dbReference>
<feature type="compositionally biased region" description="Low complexity" evidence="1">
    <location>
        <begin position="71"/>
        <end position="104"/>
    </location>
</feature>
<dbReference type="PROSITE" id="PS51782">
    <property type="entry name" value="LYSM"/>
    <property type="match status" value="1"/>
</dbReference>
<feature type="compositionally biased region" description="Polar residues" evidence="1">
    <location>
        <begin position="48"/>
        <end position="59"/>
    </location>
</feature>
<dbReference type="InterPro" id="IPR036779">
    <property type="entry name" value="LysM_dom_sf"/>
</dbReference>
<evidence type="ECO:0000256" key="1">
    <source>
        <dbReference type="SAM" id="MobiDB-lite"/>
    </source>
</evidence>
<dbReference type="EMBL" id="VZDO01000004">
    <property type="protein sequence ID" value="KAB0680647.1"/>
    <property type="molecule type" value="Genomic_DNA"/>
</dbReference>
<dbReference type="Pfam" id="PF01476">
    <property type="entry name" value="LysM"/>
    <property type="match status" value="1"/>
</dbReference>
<dbReference type="SMART" id="SM00257">
    <property type="entry name" value="LysM"/>
    <property type="match status" value="1"/>
</dbReference>
<name>A0A7V7PQM6_9HYPH</name>
<feature type="compositionally biased region" description="Low complexity" evidence="1">
    <location>
        <begin position="301"/>
        <end position="317"/>
    </location>
</feature>
<keyword evidence="4" id="KW-1185">Reference proteome</keyword>
<dbReference type="CDD" id="cd00118">
    <property type="entry name" value="LysM"/>
    <property type="match status" value="1"/>
</dbReference>
<feature type="compositionally biased region" description="Low complexity" evidence="1">
    <location>
        <begin position="272"/>
        <end position="283"/>
    </location>
</feature>
<organism evidence="3 4">
    <name type="scientific">Plantimonas leprariae</name>
    <dbReference type="NCBI Taxonomy" id="2615207"/>
    <lineage>
        <taxon>Bacteria</taxon>
        <taxon>Pseudomonadati</taxon>
        <taxon>Pseudomonadota</taxon>
        <taxon>Alphaproteobacteria</taxon>
        <taxon>Hyphomicrobiales</taxon>
        <taxon>Aurantimonadaceae</taxon>
        <taxon>Plantimonas</taxon>
    </lineage>
</organism>
<feature type="compositionally biased region" description="Low complexity" evidence="1">
    <location>
        <begin position="246"/>
        <end position="257"/>
    </location>
</feature>
<evidence type="ECO:0000313" key="3">
    <source>
        <dbReference type="EMBL" id="KAB0680647.1"/>
    </source>
</evidence>
<evidence type="ECO:0000313" key="4">
    <source>
        <dbReference type="Proteomes" id="UP000432089"/>
    </source>
</evidence>
<proteinExistence type="predicted"/>
<feature type="region of interest" description="Disordered" evidence="1">
    <location>
        <begin position="246"/>
        <end position="317"/>
    </location>
</feature>
<feature type="domain" description="LysM" evidence="2">
    <location>
        <begin position="521"/>
        <end position="570"/>
    </location>
</feature>
<sequence length="583" mass="58595">MSRKFSILVAFCVVLFGAILAGYWDMLDSEKLRLVRDQASDSVAELTGTRSDAGGTSSDGAPPVQTPPAVVPASPEPVAAAGAAAEPGTGAAGPTEAAGGAPASEQPTREASLPPAAPPAAQSPKAPAASPAAEPPRFDILRVEPDGSAVLAGRAAPNAEVKLLDGERTLGTAKASPGGDFAIVLDERLPAGDHQIRIEAAGNGKPPTQSEETAIVSVPRPGEPGELLAMVEAPNRPSRIITLPSAEPAAKGPAEAPDVAAAGSGDTDESKAAAPAGTVETAANQPEPSVKPALSAPPPAVAAIPQNPAKTPAAASPSPFGVEAVEIENGRVYIAGRAPGTDPVRVYIDNKLVGEDSKRANGRFLVTAKVPLATGDHQIRADMITTGGIVASRVEVPFAKPEGEAMSAIASNDAGGGEDRPAPPASSVEPPAPAVPSATPAPAASAAVAAATPSAAEPSGQPEATASAPAPLATPPASTPPAEVAVVAKPVDAAKAPSPAATEETSKIATVRQPALESVQARVLIRRGDSLWRISRQTYGAGRRYTVIYLANGDQIRNPNRIYPGQVFRLPKHDAKPGSTASN</sequence>
<dbReference type="InterPro" id="IPR018392">
    <property type="entry name" value="LysM"/>
</dbReference>
<feature type="compositionally biased region" description="Low complexity" evidence="1">
    <location>
        <begin position="425"/>
        <end position="471"/>
    </location>
</feature>
<gene>
    <name evidence="3" type="ORF">F6X38_06465</name>
</gene>
<feature type="region of interest" description="Disordered" evidence="1">
    <location>
        <begin position="409"/>
        <end position="481"/>
    </location>
</feature>
<dbReference type="RefSeq" id="WP_150968799.1">
    <property type="nucleotide sequence ID" value="NZ_VZDO01000004.1"/>
</dbReference>